<feature type="non-terminal residue" evidence="1">
    <location>
        <position position="1"/>
    </location>
</feature>
<evidence type="ECO:0000313" key="1">
    <source>
        <dbReference type="EMBL" id="GAI53690.1"/>
    </source>
</evidence>
<protein>
    <submittedName>
        <fullName evidence="1">Uncharacterized protein</fullName>
    </submittedName>
</protein>
<dbReference type="AlphaFoldDB" id="X1QRX2"/>
<comment type="caution">
    <text evidence="1">The sequence shown here is derived from an EMBL/GenBank/DDBJ whole genome shotgun (WGS) entry which is preliminary data.</text>
</comment>
<dbReference type="EMBL" id="BARV01040404">
    <property type="protein sequence ID" value="GAI53690.1"/>
    <property type="molecule type" value="Genomic_DNA"/>
</dbReference>
<accession>X1QRX2</accession>
<reference evidence="1" key="1">
    <citation type="journal article" date="2014" name="Front. Microbiol.">
        <title>High frequency of phylogenetically diverse reductive dehalogenase-homologous genes in deep subseafloor sedimentary metagenomes.</title>
        <authorList>
            <person name="Kawai M."/>
            <person name="Futagami T."/>
            <person name="Toyoda A."/>
            <person name="Takaki Y."/>
            <person name="Nishi S."/>
            <person name="Hori S."/>
            <person name="Arai W."/>
            <person name="Tsubouchi T."/>
            <person name="Morono Y."/>
            <person name="Uchiyama I."/>
            <person name="Ito T."/>
            <person name="Fujiyama A."/>
            <person name="Inagaki F."/>
            <person name="Takami H."/>
        </authorList>
    </citation>
    <scope>NUCLEOTIDE SEQUENCE</scope>
    <source>
        <strain evidence="1">Expedition CK06-06</strain>
    </source>
</reference>
<proteinExistence type="predicted"/>
<name>X1QRX2_9ZZZZ</name>
<gene>
    <name evidence="1" type="ORF">S06H3_61572</name>
</gene>
<sequence length="33" mass="3780">VKRKSGWYVEGRDLIYQTRFGADKSAAYGKNNT</sequence>
<organism evidence="1">
    <name type="scientific">marine sediment metagenome</name>
    <dbReference type="NCBI Taxonomy" id="412755"/>
    <lineage>
        <taxon>unclassified sequences</taxon>
        <taxon>metagenomes</taxon>
        <taxon>ecological metagenomes</taxon>
    </lineage>
</organism>